<evidence type="ECO:0000256" key="8">
    <source>
        <dbReference type="ARBA" id="ARBA00047899"/>
    </source>
</evidence>
<reference evidence="11 12" key="1">
    <citation type="journal article" date="2006" name="Nature">
        <title>Global trends of whole-genome duplications revealed by the ciliate Paramecium tetraurelia.</title>
        <authorList>
            <consortium name="Genoscope"/>
            <person name="Aury J.-M."/>
            <person name="Jaillon O."/>
            <person name="Duret L."/>
            <person name="Noel B."/>
            <person name="Jubin C."/>
            <person name="Porcel B.M."/>
            <person name="Segurens B."/>
            <person name="Daubin V."/>
            <person name="Anthouard V."/>
            <person name="Aiach N."/>
            <person name="Arnaiz O."/>
            <person name="Billaut A."/>
            <person name="Beisson J."/>
            <person name="Blanc I."/>
            <person name="Bouhouche K."/>
            <person name="Camara F."/>
            <person name="Duharcourt S."/>
            <person name="Guigo R."/>
            <person name="Gogendeau D."/>
            <person name="Katinka M."/>
            <person name="Keller A.-M."/>
            <person name="Kissmehl R."/>
            <person name="Klotz C."/>
            <person name="Koll F."/>
            <person name="Le Moue A."/>
            <person name="Lepere C."/>
            <person name="Malinsky S."/>
            <person name="Nowacki M."/>
            <person name="Nowak J.K."/>
            <person name="Plattner H."/>
            <person name="Poulain J."/>
            <person name="Ruiz F."/>
            <person name="Serrano V."/>
            <person name="Zagulski M."/>
            <person name="Dessen P."/>
            <person name="Betermier M."/>
            <person name="Weissenbach J."/>
            <person name="Scarpelli C."/>
            <person name="Schachter V."/>
            <person name="Sperling L."/>
            <person name="Meyer E."/>
            <person name="Cohen J."/>
            <person name="Wincker P."/>
        </authorList>
    </citation>
    <scope>NUCLEOTIDE SEQUENCE [LARGE SCALE GENOMIC DNA]</scope>
    <source>
        <strain evidence="11 12">Stock d4-2</strain>
    </source>
</reference>
<evidence type="ECO:0000256" key="4">
    <source>
        <dbReference type="ARBA" id="ARBA00022679"/>
    </source>
</evidence>
<dbReference type="GO" id="GO:0005737">
    <property type="term" value="C:cytoplasm"/>
    <property type="evidence" value="ECO:0000318"/>
    <property type="project" value="GO_Central"/>
</dbReference>
<feature type="domain" description="Protein kinase" evidence="10">
    <location>
        <begin position="92"/>
        <end position="419"/>
    </location>
</feature>
<dbReference type="GO" id="GO:0043657">
    <property type="term" value="C:host cell"/>
    <property type="evidence" value="ECO:0007669"/>
    <property type="project" value="UniProtKB-SubCell"/>
</dbReference>
<dbReference type="Proteomes" id="UP000000600">
    <property type="component" value="Unassembled WGS sequence"/>
</dbReference>
<dbReference type="SMART" id="SM00220">
    <property type="entry name" value="S_TKc"/>
    <property type="match status" value="1"/>
</dbReference>
<dbReference type="Gene3D" id="1.10.510.10">
    <property type="entry name" value="Transferase(Phosphotransferase) domain 1"/>
    <property type="match status" value="1"/>
</dbReference>
<dbReference type="GO" id="GO:0005524">
    <property type="term" value="F:ATP binding"/>
    <property type="evidence" value="ECO:0007669"/>
    <property type="project" value="UniProtKB-KW"/>
</dbReference>
<protein>
    <recommendedName>
        <fullName evidence="2">non-specific serine/threonine protein kinase</fullName>
        <ecNumber evidence="2">2.7.11.1</ecNumber>
    </recommendedName>
</protein>
<keyword evidence="4" id="KW-0808">Transferase</keyword>
<dbReference type="KEGG" id="ptm:GSPATT00038035001"/>
<dbReference type="PANTHER" id="PTHR22984">
    <property type="entry name" value="SERINE/THREONINE-PROTEIN KINASE PIM"/>
    <property type="match status" value="1"/>
</dbReference>
<keyword evidence="3" id="KW-0723">Serine/threonine-protein kinase</keyword>
<sequence length="465" mass="54768">MLFLKIFDSVLPTRDVIDACSRTKVDDNIENKEIINFTQQPDLSMDQFMKSEYNSKFVSIQEMSVGLKIVDPVNRLILVFQFWNNSILMDWNNFLQECNAGHLGNLFFIIENGESKFYIYGSAEDLYVIYKFCSGKYIFRKGTSNKTLQIIKERHDYQLKSIFDSSKLKQYYEHVILGQMNDSLDISFYSQATLDGEKVLPQEIQIIKDLHINSTPHLIYVDALYHDGENYSYIYSKKDLIKLSQYYNHTQLDNQCFISHVSNQLVLLLLTLDEKGVIHPSLDLKNLYINPNTQDIVLVSYYQAYYQQNNEERRICVNIGYSPPEYFKINYKLTTKSNVYQAGISLFQLYYVQFSIRLLGHNPFGKTQQEMSINHTNNKLDLTRLNIFDSVLCDFIRQLLEQDPHKRPSPQELLKHKLFSITYKENLSKWTMTKEYHKDIQEFQNFSQTSNIQSVKKSLQCKKRL</sequence>
<evidence type="ECO:0000313" key="11">
    <source>
        <dbReference type="EMBL" id="CAK69595.1"/>
    </source>
</evidence>
<dbReference type="HOGENOM" id="CLU_651283_0_0_1"/>
<dbReference type="STRING" id="5888.A0CFM8"/>
<keyword evidence="6" id="KW-0418">Kinase</keyword>
<dbReference type="OMA" id="YYEHVIL"/>
<evidence type="ECO:0000256" key="3">
    <source>
        <dbReference type="ARBA" id="ARBA00022527"/>
    </source>
</evidence>
<gene>
    <name evidence="11" type="ORF">GSPATT00038035001</name>
</gene>
<evidence type="ECO:0000259" key="10">
    <source>
        <dbReference type="PROSITE" id="PS50011"/>
    </source>
</evidence>
<dbReference type="FunFam" id="1.10.510.10:FF:002417">
    <property type="match status" value="1"/>
</dbReference>
<dbReference type="PANTHER" id="PTHR22984:SF25">
    <property type="entry name" value="PROTEIN KINASE DOMAIN-CONTAINING PROTEIN"/>
    <property type="match status" value="1"/>
</dbReference>
<evidence type="ECO:0000256" key="2">
    <source>
        <dbReference type="ARBA" id="ARBA00012513"/>
    </source>
</evidence>
<dbReference type="Pfam" id="PF00069">
    <property type="entry name" value="Pkinase"/>
    <property type="match status" value="1"/>
</dbReference>
<dbReference type="OrthoDB" id="303145at2759"/>
<dbReference type="AlphaFoldDB" id="A0CFM8"/>
<dbReference type="GeneID" id="5022777"/>
<dbReference type="PROSITE" id="PS50011">
    <property type="entry name" value="PROTEIN_KINASE_DOM"/>
    <property type="match status" value="1"/>
</dbReference>
<dbReference type="InterPro" id="IPR000719">
    <property type="entry name" value="Prot_kinase_dom"/>
</dbReference>
<dbReference type="InParanoid" id="A0CFM8"/>
<accession>A0CFM8</accession>
<dbReference type="EMBL" id="CT868070">
    <property type="protein sequence ID" value="CAK69595.1"/>
    <property type="molecule type" value="Genomic_DNA"/>
</dbReference>
<dbReference type="GO" id="GO:0004674">
    <property type="term" value="F:protein serine/threonine kinase activity"/>
    <property type="evidence" value="ECO:0000318"/>
    <property type="project" value="GO_Central"/>
</dbReference>
<evidence type="ECO:0000256" key="6">
    <source>
        <dbReference type="ARBA" id="ARBA00022777"/>
    </source>
</evidence>
<evidence type="ECO:0000256" key="5">
    <source>
        <dbReference type="ARBA" id="ARBA00022741"/>
    </source>
</evidence>
<keyword evidence="7" id="KW-0067">ATP-binding</keyword>
<keyword evidence="12" id="KW-1185">Reference proteome</keyword>
<organism evidence="11 12">
    <name type="scientific">Paramecium tetraurelia</name>
    <dbReference type="NCBI Taxonomy" id="5888"/>
    <lineage>
        <taxon>Eukaryota</taxon>
        <taxon>Sar</taxon>
        <taxon>Alveolata</taxon>
        <taxon>Ciliophora</taxon>
        <taxon>Intramacronucleata</taxon>
        <taxon>Oligohymenophorea</taxon>
        <taxon>Peniculida</taxon>
        <taxon>Parameciidae</taxon>
        <taxon>Paramecium</taxon>
    </lineage>
</organism>
<comment type="subcellular location">
    <subcellularLocation>
        <location evidence="1">Host cell</location>
    </subcellularLocation>
</comment>
<evidence type="ECO:0000313" key="12">
    <source>
        <dbReference type="Proteomes" id="UP000000600"/>
    </source>
</evidence>
<dbReference type="EC" id="2.7.11.1" evidence="2"/>
<proteinExistence type="predicted"/>
<dbReference type="RefSeq" id="XP_001436992.1">
    <property type="nucleotide sequence ID" value="XM_001436955.1"/>
</dbReference>
<comment type="catalytic activity">
    <reaction evidence="8">
        <text>L-threonyl-[protein] + ATP = O-phospho-L-threonyl-[protein] + ADP + H(+)</text>
        <dbReference type="Rhea" id="RHEA:46608"/>
        <dbReference type="Rhea" id="RHEA-COMP:11060"/>
        <dbReference type="Rhea" id="RHEA-COMP:11605"/>
        <dbReference type="ChEBI" id="CHEBI:15378"/>
        <dbReference type="ChEBI" id="CHEBI:30013"/>
        <dbReference type="ChEBI" id="CHEBI:30616"/>
        <dbReference type="ChEBI" id="CHEBI:61977"/>
        <dbReference type="ChEBI" id="CHEBI:456216"/>
        <dbReference type="EC" id="2.7.11.1"/>
    </reaction>
</comment>
<comment type="catalytic activity">
    <reaction evidence="9">
        <text>L-seryl-[protein] + ATP = O-phospho-L-seryl-[protein] + ADP + H(+)</text>
        <dbReference type="Rhea" id="RHEA:17989"/>
        <dbReference type="Rhea" id="RHEA-COMP:9863"/>
        <dbReference type="Rhea" id="RHEA-COMP:11604"/>
        <dbReference type="ChEBI" id="CHEBI:15378"/>
        <dbReference type="ChEBI" id="CHEBI:29999"/>
        <dbReference type="ChEBI" id="CHEBI:30616"/>
        <dbReference type="ChEBI" id="CHEBI:83421"/>
        <dbReference type="ChEBI" id="CHEBI:456216"/>
        <dbReference type="EC" id="2.7.11.1"/>
    </reaction>
</comment>
<keyword evidence="5" id="KW-0547">Nucleotide-binding</keyword>
<evidence type="ECO:0000256" key="7">
    <source>
        <dbReference type="ARBA" id="ARBA00022840"/>
    </source>
</evidence>
<evidence type="ECO:0000256" key="1">
    <source>
        <dbReference type="ARBA" id="ARBA00004340"/>
    </source>
</evidence>
<name>A0CFM8_PARTE</name>
<dbReference type="InterPro" id="IPR011009">
    <property type="entry name" value="Kinase-like_dom_sf"/>
</dbReference>
<dbReference type="InterPro" id="IPR051138">
    <property type="entry name" value="PIM_Ser/Thr_kinase"/>
</dbReference>
<evidence type="ECO:0000256" key="9">
    <source>
        <dbReference type="ARBA" id="ARBA00048679"/>
    </source>
</evidence>
<dbReference type="SUPFAM" id="SSF56112">
    <property type="entry name" value="Protein kinase-like (PK-like)"/>
    <property type="match status" value="1"/>
</dbReference>